<proteinExistence type="predicted"/>
<comment type="caution">
    <text evidence="1">The sequence shown here is derived from an EMBL/GenBank/DDBJ whole genome shotgun (WGS) entry which is preliminary data.</text>
</comment>
<protein>
    <submittedName>
        <fullName evidence="1">Uncharacterized protein</fullName>
    </submittedName>
</protein>
<reference evidence="1 2" key="1">
    <citation type="journal article" date="2021" name="Nat. Plants">
        <title>The Taxus genome provides insights into paclitaxel biosynthesis.</title>
        <authorList>
            <person name="Xiong X."/>
            <person name="Gou J."/>
            <person name="Liao Q."/>
            <person name="Li Y."/>
            <person name="Zhou Q."/>
            <person name="Bi G."/>
            <person name="Li C."/>
            <person name="Du R."/>
            <person name="Wang X."/>
            <person name="Sun T."/>
            <person name="Guo L."/>
            <person name="Liang H."/>
            <person name="Lu P."/>
            <person name="Wu Y."/>
            <person name="Zhang Z."/>
            <person name="Ro D.K."/>
            <person name="Shang Y."/>
            <person name="Huang S."/>
            <person name="Yan J."/>
        </authorList>
    </citation>
    <scope>NUCLEOTIDE SEQUENCE [LARGE SCALE GENOMIC DNA]</scope>
    <source>
        <strain evidence="1">Ta-2019</strain>
    </source>
</reference>
<sequence length="57" mass="6912">WKFEYGKDSYEKEPYRYANEAISKGEVGATLHFCWSSSLRLEEEEIKLKKYPRMILY</sequence>
<dbReference type="EMBL" id="JAHRHJ020000007">
    <property type="protein sequence ID" value="KAH9310017.1"/>
    <property type="molecule type" value="Genomic_DNA"/>
</dbReference>
<name>A0AA38FT35_TAXCH</name>
<evidence type="ECO:0000313" key="1">
    <source>
        <dbReference type="EMBL" id="KAH9310017.1"/>
    </source>
</evidence>
<organism evidence="1 2">
    <name type="scientific">Taxus chinensis</name>
    <name type="common">Chinese yew</name>
    <name type="synonym">Taxus wallichiana var. chinensis</name>
    <dbReference type="NCBI Taxonomy" id="29808"/>
    <lineage>
        <taxon>Eukaryota</taxon>
        <taxon>Viridiplantae</taxon>
        <taxon>Streptophyta</taxon>
        <taxon>Embryophyta</taxon>
        <taxon>Tracheophyta</taxon>
        <taxon>Spermatophyta</taxon>
        <taxon>Pinopsida</taxon>
        <taxon>Pinidae</taxon>
        <taxon>Conifers II</taxon>
        <taxon>Cupressales</taxon>
        <taxon>Taxaceae</taxon>
        <taxon>Taxus</taxon>
    </lineage>
</organism>
<evidence type="ECO:0000313" key="2">
    <source>
        <dbReference type="Proteomes" id="UP000824469"/>
    </source>
</evidence>
<dbReference type="Proteomes" id="UP000824469">
    <property type="component" value="Unassembled WGS sequence"/>
</dbReference>
<gene>
    <name evidence="1" type="ORF">KI387_037928</name>
</gene>
<accession>A0AA38FT35</accession>
<dbReference type="AlphaFoldDB" id="A0AA38FT35"/>
<feature type="non-terminal residue" evidence="1">
    <location>
        <position position="57"/>
    </location>
</feature>
<feature type="non-terminal residue" evidence="1">
    <location>
        <position position="1"/>
    </location>
</feature>
<keyword evidence="2" id="KW-1185">Reference proteome</keyword>